<dbReference type="PRINTS" id="PR00164">
    <property type="entry name" value="ABC2TRNSPORT"/>
</dbReference>
<feature type="transmembrane region" description="Helical" evidence="5">
    <location>
        <begin position="59"/>
        <end position="85"/>
    </location>
</feature>
<accession>A0A1G2KFC8</accession>
<protein>
    <recommendedName>
        <fullName evidence="5">Transport permease protein</fullName>
    </recommendedName>
</protein>
<keyword evidence="2 5" id="KW-0812">Transmembrane</keyword>
<dbReference type="NCBIfam" id="NF011648">
    <property type="entry name" value="PRK15066.1"/>
    <property type="match status" value="1"/>
</dbReference>
<dbReference type="Pfam" id="PF01061">
    <property type="entry name" value="ABC2_membrane"/>
    <property type="match status" value="1"/>
</dbReference>
<proteinExistence type="inferred from homology"/>
<dbReference type="PANTHER" id="PTHR43332">
    <property type="entry name" value="INNER MEMBRANE TRANSPORT PERMEASE YADH-RELATED"/>
    <property type="match status" value="1"/>
</dbReference>
<organism evidence="7 8">
    <name type="scientific">Candidatus Sungbacteria bacterium RIFCSPHIGHO2_02_FULL_47_11</name>
    <dbReference type="NCBI Taxonomy" id="1802270"/>
    <lineage>
        <taxon>Bacteria</taxon>
        <taxon>Candidatus Sungiibacteriota</taxon>
    </lineage>
</organism>
<dbReference type="PANTHER" id="PTHR43332:SF2">
    <property type="entry name" value="INNER MEMBRANE TRANSPORT PERMEASE YADH"/>
    <property type="match status" value="1"/>
</dbReference>
<dbReference type="EMBL" id="MHQI01000072">
    <property type="protein sequence ID" value="OGZ98147.1"/>
    <property type="molecule type" value="Genomic_DNA"/>
</dbReference>
<dbReference type="PROSITE" id="PS51012">
    <property type="entry name" value="ABC_TM2"/>
    <property type="match status" value="1"/>
</dbReference>
<keyword evidence="3 5" id="KW-1133">Transmembrane helix</keyword>
<comment type="similarity">
    <text evidence="5">Belongs to the ABC-2 integral membrane protein family.</text>
</comment>
<dbReference type="InterPro" id="IPR047817">
    <property type="entry name" value="ABC2_TM_bact-type"/>
</dbReference>
<reference evidence="7 8" key="1">
    <citation type="journal article" date="2016" name="Nat. Commun.">
        <title>Thousands of microbial genomes shed light on interconnected biogeochemical processes in an aquifer system.</title>
        <authorList>
            <person name="Anantharaman K."/>
            <person name="Brown C.T."/>
            <person name="Hug L.A."/>
            <person name="Sharon I."/>
            <person name="Castelle C.J."/>
            <person name="Probst A.J."/>
            <person name="Thomas B.C."/>
            <person name="Singh A."/>
            <person name="Wilkins M.J."/>
            <person name="Karaoz U."/>
            <person name="Brodie E.L."/>
            <person name="Williams K.H."/>
            <person name="Hubbard S.S."/>
            <person name="Banfield J.F."/>
        </authorList>
    </citation>
    <scope>NUCLEOTIDE SEQUENCE [LARGE SCALE GENOMIC DNA]</scope>
</reference>
<evidence type="ECO:0000313" key="7">
    <source>
        <dbReference type="EMBL" id="OGZ98147.1"/>
    </source>
</evidence>
<evidence type="ECO:0000313" key="8">
    <source>
        <dbReference type="Proteomes" id="UP000179023"/>
    </source>
</evidence>
<evidence type="ECO:0000259" key="6">
    <source>
        <dbReference type="PROSITE" id="PS51012"/>
    </source>
</evidence>
<keyword evidence="4 5" id="KW-0472">Membrane</keyword>
<dbReference type="InterPro" id="IPR013525">
    <property type="entry name" value="ABC2_TM"/>
</dbReference>
<feature type="transmembrane region" description="Helical" evidence="5">
    <location>
        <begin position="29"/>
        <end position="47"/>
    </location>
</feature>
<feature type="transmembrane region" description="Helical" evidence="5">
    <location>
        <begin position="228"/>
        <end position="249"/>
    </location>
</feature>
<dbReference type="GO" id="GO:0043190">
    <property type="term" value="C:ATP-binding cassette (ABC) transporter complex"/>
    <property type="evidence" value="ECO:0007669"/>
    <property type="project" value="InterPro"/>
</dbReference>
<sequence length="257" mass="28349">MNFHDNFIALQTIVRKEVVRFVRIWPQTLLPPVITQSLYFLIFGKFIGSQVGNIQGISYMSFLVPGLVMMAVINNSYANVVSSFFGSKFQHNVEELLVSPTANWVILGGYVVGGVLRGIIVGILVFGVSVFFTRPTVSHAGLIAVFILLTAVVFSLGGFLNGVIATKFDDVSIFPTFIITPLTYLGGVFYSIHSLPDSWRNLSRFNPILYMVDGFRYGFYGFSDVNIGVSITALVFLMAILTAVNLFFLEKGVGLKN</sequence>
<feature type="domain" description="ABC transmembrane type-2" evidence="6">
    <location>
        <begin position="23"/>
        <end position="252"/>
    </location>
</feature>
<dbReference type="STRING" id="1802270.A3C07_04980"/>
<comment type="caution">
    <text evidence="7">The sequence shown here is derived from an EMBL/GenBank/DDBJ whole genome shotgun (WGS) entry which is preliminary data.</text>
</comment>
<dbReference type="GO" id="GO:0140359">
    <property type="term" value="F:ABC-type transporter activity"/>
    <property type="evidence" value="ECO:0007669"/>
    <property type="project" value="InterPro"/>
</dbReference>
<feature type="transmembrane region" description="Helical" evidence="5">
    <location>
        <begin position="140"/>
        <end position="160"/>
    </location>
</feature>
<dbReference type="PIRSF" id="PIRSF006648">
    <property type="entry name" value="DrrB"/>
    <property type="match status" value="1"/>
</dbReference>
<name>A0A1G2KFC8_9BACT</name>
<evidence type="ECO:0000256" key="5">
    <source>
        <dbReference type="RuleBase" id="RU361157"/>
    </source>
</evidence>
<gene>
    <name evidence="7" type="ORF">A3C07_04980</name>
</gene>
<dbReference type="InterPro" id="IPR052522">
    <property type="entry name" value="ABC-2_transport_permease"/>
</dbReference>
<keyword evidence="5" id="KW-1003">Cell membrane</keyword>
<evidence type="ECO:0000256" key="2">
    <source>
        <dbReference type="ARBA" id="ARBA00022692"/>
    </source>
</evidence>
<comment type="subcellular location">
    <subcellularLocation>
        <location evidence="5">Cell membrane</location>
        <topology evidence="5">Multi-pass membrane protein</topology>
    </subcellularLocation>
    <subcellularLocation>
        <location evidence="1">Membrane</location>
        <topology evidence="1">Multi-pass membrane protein</topology>
    </subcellularLocation>
</comment>
<dbReference type="Proteomes" id="UP000179023">
    <property type="component" value="Unassembled WGS sequence"/>
</dbReference>
<feature type="transmembrane region" description="Helical" evidence="5">
    <location>
        <begin position="105"/>
        <end position="133"/>
    </location>
</feature>
<evidence type="ECO:0000256" key="1">
    <source>
        <dbReference type="ARBA" id="ARBA00004141"/>
    </source>
</evidence>
<feature type="transmembrane region" description="Helical" evidence="5">
    <location>
        <begin position="172"/>
        <end position="192"/>
    </location>
</feature>
<dbReference type="AlphaFoldDB" id="A0A1G2KFC8"/>
<evidence type="ECO:0000256" key="3">
    <source>
        <dbReference type="ARBA" id="ARBA00022989"/>
    </source>
</evidence>
<keyword evidence="5" id="KW-0813">Transport</keyword>
<dbReference type="InterPro" id="IPR000412">
    <property type="entry name" value="ABC_2_transport"/>
</dbReference>
<evidence type="ECO:0000256" key="4">
    <source>
        <dbReference type="ARBA" id="ARBA00023136"/>
    </source>
</evidence>